<dbReference type="PANTHER" id="PTHR43574">
    <property type="entry name" value="EPIMERASE-RELATED"/>
    <property type="match status" value="1"/>
</dbReference>
<evidence type="ECO:0000256" key="1">
    <source>
        <dbReference type="ARBA" id="ARBA00023027"/>
    </source>
</evidence>
<dbReference type="SUPFAM" id="SSF51735">
    <property type="entry name" value="NAD(P)-binding Rossmann-fold domains"/>
    <property type="match status" value="1"/>
</dbReference>
<evidence type="ECO:0000259" key="2">
    <source>
        <dbReference type="Pfam" id="PF01370"/>
    </source>
</evidence>
<keyword evidence="1" id="KW-0520">NAD</keyword>
<dbReference type="PRINTS" id="PR01713">
    <property type="entry name" value="NUCEPIMERASE"/>
</dbReference>
<keyword evidence="4" id="KW-1185">Reference proteome</keyword>
<evidence type="ECO:0000313" key="4">
    <source>
        <dbReference type="Proteomes" id="UP001202248"/>
    </source>
</evidence>
<dbReference type="Pfam" id="PF01370">
    <property type="entry name" value="Epimerase"/>
    <property type="match status" value="1"/>
</dbReference>
<dbReference type="Gene3D" id="3.40.50.720">
    <property type="entry name" value="NAD(P)-binding Rossmann-like Domain"/>
    <property type="match status" value="1"/>
</dbReference>
<feature type="domain" description="NAD-dependent epimerase/dehydratase" evidence="2">
    <location>
        <begin position="6"/>
        <end position="246"/>
    </location>
</feature>
<protein>
    <submittedName>
        <fullName evidence="3">NAD-dependent epimerase</fullName>
    </submittedName>
</protein>
<gene>
    <name evidence="3" type="ORF">MKP09_15970</name>
</gene>
<dbReference type="InterPro" id="IPR001509">
    <property type="entry name" value="Epimerase_deHydtase"/>
</dbReference>
<proteinExistence type="predicted"/>
<dbReference type="InterPro" id="IPR036291">
    <property type="entry name" value="NAD(P)-bd_dom_sf"/>
</dbReference>
<dbReference type="EMBL" id="JAKWBL010000003">
    <property type="protein sequence ID" value="MCH5599297.1"/>
    <property type="molecule type" value="Genomic_DNA"/>
</dbReference>
<accession>A0ABS9SLS3</accession>
<dbReference type="CDD" id="cd05253">
    <property type="entry name" value="UDP_GE_SDE_e"/>
    <property type="match status" value="1"/>
</dbReference>
<comment type="caution">
    <text evidence="3">The sequence shown here is derived from an EMBL/GenBank/DDBJ whole genome shotgun (WGS) entry which is preliminary data.</text>
</comment>
<dbReference type="Proteomes" id="UP001202248">
    <property type="component" value="Unassembled WGS sequence"/>
</dbReference>
<organism evidence="3 4">
    <name type="scientific">Niabella ginsengisoli</name>
    <dbReference type="NCBI Taxonomy" id="522298"/>
    <lineage>
        <taxon>Bacteria</taxon>
        <taxon>Pseudomonadati</taxon>
        <taxon>Bacteroidota</taxon>
        <taxon>Chitinophagia</taxon>
        <taxon>Chitinophagales</taxon>
        <taxon>Chitinophagaceae</taxon>
        <taxon>Niabella</taxon>
    </lineage>
</organism>
<reference evidence="3 4" key="1">
    <citation type="submission" date="2022-02" db="EMBL/GenBank/DDBJ databases">
        <authorList>
            <person name="Min J."/>
        </authorList>
    </citation>
    <scope>NUCLEOTIDE SEQUENCE [LARGE SCALE GENOMIC DNA]</scope>
    <source>
        <strain evidence="3 4">GR10-1</strain>
    </source>
</reference>
<name>A0ABS9SLS3_9BACT</name>
<dbReference type="Gene3D" id="3.90.25.10">
    <property type="entry name" value="UDP-galactose 4-epimerase, domain 1"/>
    <property type="match status" value="1"/>
</dbReference>
<sequence>MSYWSAGFIGFHLVQKLISNNVEVIGMDVLNDYYDVKLKEDRLKQCGINIKINGDVELNQSTVYANYSFKKIGLEDCTALEKLFEDHQFDMVCHLAAQTGARHSVENPHIYMASNVVGFLNVLELCKAYKIKHLIYASSSSVYGLNENVPYKEESNTVHPVSLYAATKKSNELMAHVYSSIYGLPTTGLRFFTVYGPWGRPDMSPFLFTKAILEGSPINIFNEGDMIRDFTYIDDIVEGIYKTLLTIPQINPEWNATIPDPSYSKAPYKIYNIGNGQPIKLMNFIEELEQALNTKALKNMLPMQPGDVYQTNADCSKIQNDISFSPNTNLKIGIKKFVDWYIKYYNI</sequence>
<evidence type="ECO:0000313" key="3">
    <source>
        <dbReference type="EMBL" id="MCH5599297.1"/>
    </source>
</evidence>